<dbReference type="OrthoDB" id="684963at2759"/>
<feature type="region of interest" description="Disordered" evidence="1">
    <location>
        <begin position="31"/>
        <end position="58"/>
    </location>
</feature>
<evidence type="ECO:0000313" key="2">
    <source>
        <dbReference type="EMBL" id="KAF3323710.1"/>
    </source>
</evidence>
<proteinExistence type="predicted"/>
<keyword evidence="3" id="KW-1185">Reference proteome</keyword>
<sequence>MRKCPKKEEDEKTSKGEETIYIKNYKRKRKEPISIEDMSEDKSEFMSEDDEDGKDQSAYESDAVYGDEDDFCLTSTTPLLISSLAPTNTIVTSAVAPIIATPTVSTSNVTTNPQIESSMIGATLAQMQPSTSIHLGNWFTRDLAEGRPVADMADVLFNSGSSSSSMDVFFSSQHEN</sequence>
<comment type="caution">
    <text evidence="2">The sequence shown here is derived from an EMBL/GenBank/DDBJ whole genome shotgun (WGS) entry which is preliminary data.</text>
</comment>
<name>A0A833QBG7_9POAL</name>
<accession>A0A833QBG7</accession>
<evidence type="ECO:0000313" key="3">
    <source>
        <dbReference type="Proteomes" id="UP000623129"/>
    </source>
</evidence>
<reference evidence="2" key="1">
    <citation type="submission" date="2020-01" db="EMBL/GenBank/DDBJ databases">
        <title>Genome sequence of Kobresia littledalei, the first chromosome-level genome in the family Cyperaceae.</title>
        <authorList>
            <person name="Qu G."/>
        </authorList>
    </citation>
    <scope>NUCLEOTIDE SEQUENCE</scope>
    <source>
        <strain evidence="2">C.B.Clarke</strain>
        <tissue evidence="2">Leaf</tissue>
    </source>
</reference>
<evidence type="ECO:0000256" key="1">
    <source>
        <dbReference type="SAM" id="MobiDB-lite"/>
    </source>
</evidence>
<organism evidence="2 3">
    <name type="scientific">Carex littledalei</name>
    <dbReference type="NCBI Taxonomy" id="544730"/>
    <lineage>
        <taxon>Eukaryota</taxon>
        <taxon>Viridiplantae</taxon>
        <taxon>Streptophyta</taxon>
        <taxon>Embryophyta</taxon>
        <taxon>Tracheophyta</taxon>
        <taxon>Spermatophyta</taxon>
        <taxon>Magnoliopsida</taxon>
        <taxon>Liliopsida</taxon>
        <taxon>Poales</taxon>
        <taxon>Cyperaceae</taxon>
        <taxon>Cyperoideae</taxon>
        <taxon>Cariceae</taxon>
        <taxon>Carex</taxon>
        <taxon>Carex subgen. Euthyceras</taxon>
    </lineage>
</organism>
<gene>
    <name evidence="2" type="ORF">FCM35_KLT12441</name>
</gene>
<dbReference type="EMBL" id="SWLB01000023">
    <property type="protein sequence ID" value="KAF3323710.1"/>
    <property type="molecule type" value="Genomic_DNA"/>
</dbReference>
<protein>
    <submittedName>
        <fullName evidence="2">Putative WRKY transcription factor 20</fullName>
    </submittedName>
</protein>
<dbReference type="Proteomes" id="UP000623129">
    <property type="component" value="Unassembled WGS sequence"/>
</dbReference>
<dbReference type="AlphaFoldDB" id="A0A833QBG7"/>